<feature type="domain" description="PRD" evidence="6">
    <location>
        <begin position="797"/>
        <end position="900"/>
    </location>
</feature>
<evidence type="ECO:0000313" key="8">
    <source>
        <dbReference type="Proteomes" id="UP000195305"/>
    </source>
</evidence>
<keyword evidence="1" id="KW-0808">Transferase</keyword>
<dbReference type="InterPro" id="IPR036390">
    <property type="entry name" value="WH_DNA-bd_sf"/>
</dbReference>
<dbReference type="Gene3D" id="3.40.50.510">
    <property type="entry name" value="Phosphotransferase system, mannose-type IIA component"/>
    <property type="match status" value="1"/>
</dbReference>
<organism evidence="7 8">
    <name type="scientific">Massilimicrobiota timonensis</name>
    <dbReference type="NCBI Taxonomy" id="1776392"/>
    <lineage>
        <taxon>Bacteria</taxon>
        <taxon>Bacillati</taxon>
        <taxon>Bacillota</taxon>
        <taxon>Erysipelotrichia</taxon>
        <taxon>Erysipelotrichales</taxon>
        <taxon>Erysipelotrichaceae</taxon>
        <taxon>Massilimicrobiota</taxon>
    </lineage>
</organism>
<reference evidence="7 8" key="1">
    <citation type="journal article" date="2018" name="BMC Genomics">
        <title>Whole genome sequencing and function prediction of 133 gut anaerobes isolated from chicken caecum in pure cultures.</title>
        <authorList>
            <person name="Medvecky M."/>
            <person name="Cejkova D."/>
            <person name="Polansky O."/>
            <person name="Karasova D."/>
            <person name="Kubasova T."/>
            <person name="Cizek A."/>
            <person name="Rychlik I."/>
        </authorList>
    </citation>
    <scope>NUCLEOTIDE SEQUENCE [LARGE SCALE GENOMIC DNA]</scope>
    <source>
        <strain evidence="7 8">An13</strain>
    </source>
</reference>
<dbReference type="GO" id="GO:0009401">
    <property type="term" value="P:phosphoenolpyruvate-dependent sugar phosphotransferase system"/>
    <property type="evidence" value="ECO:0007669"/>
    <property type="project" value="InterPro"/>
</dbReference>
<dbReference type="PROSITE" id="PS51096">
    <property type="entry name" value="PTS_EIIA_TYPE_4"/>
    <property type="match status" value="1"/>
</dbReference>
<dbReference type="AlphaFoldDB" id="A0A1Y4T267"/>
<dbReference type="EMBL" id="NFLJ01000003">
    <property type="protein sequence ID" value="OUQ36245.1"/>
    <property type="molecule type" value="Genomic_DNA"/>
</dbReference>
<dbReference type="GO" id="GO:0016020">
    <property type="term" value="C:membrane"/>
    <property type="evidence" value="ECO:0007669"/>
    <property type="project" value="InterPro"/>
</dbReference>
<evidence type="ECO:0000259" key="6">
    <source>
        <dbReference type="PROSITE" id="PS51372"/>
    </source>
</evidence>
<feature type="domain" description="Sigma-54 factor interaction" evidence="4">
    <location>
        <begin position="111"/>
        <end position="333"/>
    </location>
</feature>
<dbReference type="PROSITE" id="PS51372">
    <property type="entry name" value="PRD_2"/>
    <property type="match status" value="1"/>
</dbReference>
<keyword evidence="2" id="KW-0547">Nucleotide-binding</keyword>
<dbReference type="InterPro" id="IPR004701">
    <property type="entry name" value="PTS_EIIA_man-typ"/>
</dbReference>
<dbReference type="InterPro" id="IPR036662">
    <property type="entry name" value="PTS_EIIA_man-typ_sf"/>
</dbReference>
<evidence type="ECO:0000256" key="1">
    <source>
        <dbReference type="ARBA" id="ARBA00022679"/>
    </source>
</evidence>
<dbReference type="Gene3D" id="3.40.50.300">
    <property type="entry name" value="P-loop containing nucleotide triphosphate hydrolases"/>
    <property type="match status" value="1"/>
</dbReference>
<dbReference type="InterPro" id="IPR011608">
    <property type="entry name" value="PRD"/>
</dbReference>
<evidence type="ECO:0000313" key="7">
    <source>
        <dbReference type="EMBL" id="OUQ36245.1"/>
    </source>
</evidence>
<dbReference type="SUPFAM" id="SSF53062">
    <property type="entry name" value="PTS system fructose IIA component-like"/>
    <property type="match status" value="1"/>
</dbReference>
<dbReference type="PROSITE" id="PS50045">
    <property type="entry name" value="SIGMA54_INTERACT_4"/>
    <property type="match status" value="1"/>
</dbReference>
<dbReference type="Gene3D" id="1.10.1790.10">
    <property type="entry name" value="PRD domain"/>
    <property type="match status" value="1"/>
</dbReference>
<dbReference type="PANTHER" id="PTHR32071:SF38">
    <property type="entry name" value="PSP OPERON TRANSCRIPTIONAL ACTIVATOR"/>
    <property type="match status" value="1"/>
</dbReference>
<dbReference type="InterPro" id="IPR027417">
    <property type="entry name" value="P-loop_NTPase"/>
</dbReference>
<feature type="domain" description="PTS EIIA type-4" evidence="5">
    <location>
        <begin position="542"/>
        <end position="676"/>
    </location>
</feature>
<dbReference type="SUPFAM" id="SSF46785">
    <property type="entry name" value="Winged helix' DNA-binding domain"/>
    <property type="match status" value="1"/>
</dbReference>
<protein>
    <recommendedName>
        <fullName evidence="9">PRD domain-containing protein</fullName>
    </recommendedName>
</protein>
<dbReference type="GO" id="GO:0006355">
    <property type="term" value="P:regulation of DNA-templated transcription"/>
    <property type="evidence" value="ECO:0007669"/>
    <property type="project" value="InterPro"/>
</dbReference>
<evidence type="ECO:0008006" key="9">
    <source>
        <dbReference type="Google" id="ProtNLM"/>
    </source>
</evidence>
<gene>
    <name evidence="7" type="ORF">B5E75_01600</name>
</gene>
<accession>A0A1Y4T267</accession>
<sequence length="900" mass="103314">MNVTGSTKSMILNYMNDLTQNFDFTQVSHFTASSIAKEMHISRSLASQYLNELVKEKLVMKINSRPVYFLHRQKMEELFHLVFQNDDFYDLEEVKQYINEHSVGDGDYSQIIGYDKSLAEPIKQLREAFEYPPSGLPIILYGAKGTGKRTLSQVIYENAARRGKINENAKVFKIEFTPTNSEQVSLKIFGDGHKSGLIDQYDYIVFILAGAQYMSESFQEKLCHLIEIGKSANTKKMKYLHKTIRYILLSDIHPHHFMVDCLLKNIPVLISLPLLKEKSKEEIEELIIHFMINEGKKMNKIIKVSSSVLRALVNGDYSQNLIGLQSAIQIMCASALKENTGNKEVIIHTYHLPEYLLRTLPIVTDEDIVYIDTTAYKKSDQIDYILDYFSMIVKSFFKDQDFQESLKDAQHHFDLLSDFLSYKQRVAPERIKGIEISLSNIFDTILKKRYMNLPSGFSYTFAKLMYMNELYHSSINKWQQKNRFDIDNILTQLKEHCINETLIVEEMIRLVNSNLETDIDSFFKLIMIVNLNHYNTVRKTQKIFGIIICHGYSTATSIAEAVNSLLENYIFDAVDMPLDVTIDEIKEILVERINRMHSNADVIVMVDMGSLELLGKSLSTAINCNVGVINNVSTRLALNVGNAILNENNMKMILEKVSAHSMAKYTIVKRQKKDAIIFTSESGIQTAQRMRELFENSLSTKSIPVDFVVCDYNQLISSGQDHEIFNNNNVLFITGTANPHVNGQKFVALEDIISGHHIDIIMKRLSPYLNVEELDHMISDLRKNFTLLNVVGYLTILNPQVLLDNVSVAMDVLQDCLQEKFDGKTLIGLYIHVCCLIERLVTKTAITEFDDLENFEKTHMHFIKCVHEAFHIISKRYNIVIPTSEIAYLYEFIDADHNAK</sequence>
<evidence type="ECO:0000256" key="2">
    <source>
        <dbReference type="ARBA" id="ARBA00022741"/>
    </source>
</evidence>
<dbReference type="InterPro" id="IPR036388">
    <property type="entry name" value="WH-like_DNA-bd_sf"/>
</dbReference>
<evidence type="ECO:0000259" key="5">
    <source>
        <dbReference type="PROSITE" id="PS51096"/>
    </source>
</evidence>
<keyword evidence="8" id="KW-1185">Reference proteome</keyword>
<dbReference type="Gene3D" id="1.10.10.10">
    <property type="entry name" value="Winged helix-like DNA-binding domain superfamily/Winged helix DNA-binding domain"/>
    <property type="match status" value="1"/>
</dbReference>
<name>A0A1Y4T267_9FIRM</name>
<dbReference type="Proteomes" id="UP000195305">
    <property type="component" value="Unassembled WGS sequence"/>
</dbReference>
<evidence type="ECO:0000256" key="3">
    <source>
        <dbReference type="ARBA" id="ARBA00022840"/>
    </source>
</evidence>
<dbReference type="InterPro" id="IPR002078">
    <property type="entry name" value="Sigma_54_int"/>
</dbReference>
<dbReference type="GO" id="GO:0016740">
    <property type="term" value="F:transferase activity"/>
    <property type="evidence" value="ECO:0007669"/>
    <property type="project" value="UniProtKB-KW"/>
</dbReference>
<dbReference type="SUPFAM" id="SSF52540">
    <property type="entry name" value="P-loop containing nucleoside triphosphate hydrolases"/>
    <property type="match status" value="1"/>
</dbReference>
<keyword evidence="3" id="KW-0067">ATP-binding</keyword>
<dbReference type="GO" id="GO:0005524">
    <property type="term" value="F:ATP binding"/>
    <property type="evidence" value="ECO:0007669"/>
    <property type="project" value="UniProtKB-KW"/>
</dbReference>
<dbReference type="PANTHER" id="PTHR32071">
    <property type="entry name" value="TRANSCRIPTIONAL REGULATORY PROTEIN"/>
    <property type="match status" value="1"/>
</dbReference>
<dbReference type="Pfam" id="PF03610">
    <property type="entry name" value="EIIA-man"/>
    <property type="match status" value="1"/>
</dbReference>
<evidence type="ECO:0000259" key="4">
    <source>
        <dbReference type="PROSITE" id="PS50045"/>
    </source>
</evidence>
<dbReference type="SUPFAM" id="SSF63520">
    <property type="entry name" value="PTS-regulatory domain, PRD"/>
    <property type="match status" value="1"/>
</dbReference>
<dbReference type="InterPro" id="IPR036634">
    <property type="entry name" value="PRD_sf"/>
</dbReference>
<comment type="caution">
    <text evidence="7">The sequence shown here is derived from an EMBL/GenBank/DDBJ whole genome shotgun (WGS) entry which is preliminary data.</text>
</comment>
<proteinExistence type="predicted"/>
<dbReference type="Pfam" id="PF00874">
    <property type="entry name" value="PRD"/>
    <property type="match status" value="1"/>
</dbReference>